<accession>A0A875RMZ2</accession>
<dbReference type="RefSeq" id="XP_038776525.1">
    <property type="nucleotide sequence ID" value="XM_038920597.1"/>
</dbReference>
<dbReference type="GeneID" id="62193665"/>
<name>A0A875RMZ2_EENNA</name>
<dbReference type="PANTHER" id="PTHR43628:SF11">
    <property type="entry name" value="PROTEIN DSF2"/>
    <property type="match status" value="1"/>
</dbReference>
<reference evidence="2" key="1">
    <citation type="submission" date="2020-10" db="EMBL/GenBank/DDBJ databases">
        <authorList>
            <person name="Roach M.J.R."/>
        </authorList>
    </citation>
    <scope>NUCLEOTIDE SEQUENCE</scope>
    <source>
        <strain evidence="2">CBS 1945</strain>
    </source>
</reference>
<dbReference type="GO" id="GO:0032153">
    <property type="term" value="C:cell division site"/>
    <property type="evidence" value="ECO:0007669"/>
    <property type="project" value="TreeGrafter"/>
</dbReference>
<dbReference type="InterPro" id="IPR052945">
    <property type="entry name" value="Mitotic_Regulator"/>
</dbReference>
<feature type="compositionally biased region" description="Low complexity" evidence="1">
    <location>
        <begin position="45"/>
        <end position="71"/>
    </location>
</feature>
<proteinExistence type="predicted"/>
<evidence type="ECO:0000313" key="3">
    <source>
        <dbReference type="Proteomes" id="UP000662931"/>
    </source>
</evidence>
<gene>
    <name evidence="2" type="ORF">FOA43_000264</name>
</gene>
<dbReference type="EMBL" id="CP064812">
    <property type="protein sequence ID" value="QPG72960.1"/>
    <property type="molecule type" value="Genomic_DNA"/>
</dbReference>
<dbReference type="AlphaFoldDB" id="A0A875RMZ2"/>
<dbReference type="OrthoDB" id="2148946at2759"/>
<organism evidence="2 3">
    <name type="scientific">Eeniella nana</name>
    <name type="common">Yeast</name>
    <name type="synonym">Brettanomyces nanus</name>
    <dbReference type="NCBI Taxonomy" id="13502"/>
    <lineage>
        <taxon>Eukaryota</taxon>
        <taxon>Fungi</taxon>
        <taxon>Dikarya</taxon>
        <taxon>Ascomycota</taxon>
        <taxon>Saccharomycotina</taxon>
        <taxon>Pichiomycetes</taxon>
        <taxon>Pichiales</taxon>
        <taxon>Pichiaceae</taxon>
        <taxon>Brettanomyces</taxon>
    </lineage>
</organism>
<feature type="compositionally biased region" description="Acidic residues" evidence="1">
    <location>
        <begin position="206"/>
        <end position="216"/>
    </location>
</feature>
<dbReference type="GO" id="GO:0010972">
    <property type="term" value="P:negative regulation of G2/M transition of mitotic cell cycle"/>
    <property type="evidence" value="ECO:0007669"/>
    <property type="project" value="TreeGrafter"/>
</dbReference>
<feature type="compositionally biased region" description="Polar residues" evidence="1">
    <location>
        <begin position="418"/>
        <end position="430"/>
    </location>
</feature>
<feature type="compositionally biased region" description="Polar residues" evidence="1">
    <location>
        <begin position="219"/>
        <end position="235"/>
    </location>
</feature>
<dbReference type="PANTHER" id="PTHR43628">
    <property type="entry name" value="ACTIVATOR OF C KINASE PROTEIN 1-RELATED"/>
    <property type="match status" value="1"/>
</dbReference>
<evidence type="ECO:0000313" key="2">
    <source>
        <dbReference type="EMBL" id="QPG72960.1"/>
    </source>
</evidence>
<dbReference type="SMART" id="SM00671">
    <property type="entry name" value="SEL1"/>
    <property type="match status" value="4"/>
</dbReference>
<protein>
    <submittedName>
        <fullName evidence="2">Uncharacterized protein</fullName>
    </submittedName>
</protein>
<dbReference type="SUPFAM" id="SSF81901">
    <property type="entry name" value="HCP-like"/>
    <property type="match status" value="1"/>
</dbReference>
<dbReference type="KEGG" id="bnn:FOA43_000264"/>
<dbReference type="Gene3D" id="1.25.40.10">
    <property type="entry name" value="Tetratricopeptide repeat domain"/>
    <property type="match status" value="1"/>
</dbReference>
<evidence type="ECO:0000256" key="1">
    <source>
        <dbReference type="SAM" id="MobiDB-lite"/>
    </source>
</evidence>
<feature type="region of interest" description="Disordered" evidence="1">
    <location>
        <begin position="402"/>
        <end position="430"/>
    </location>
</feature>
<keyword evidence="3" id="KW-1185">Reference proteome</keyword>
<feature type="region of interest" description="Disordered" evidence="1">
    <location>
        <begin position="1"/>
        <end position="73"/>
    </location>
</feature>
<dbReference type="InterPro" id="IPR006597">
    <property type="entry name" value="Sel1-like"/>
</dbReference>
<dbReference type="Proteomes" id="UP000662931">
    <property type="component" value="Chromosome 1"/>
</dbReference>
<feature type="compositionally biased region" description="Basic and acidic residues" evidence="1">
    <location>
        <begin position="25"/>
        <end position="35"/>
    </location>
</feature>
<dbReference type="InterPro" id="IPR011990">
    <property type="entry name" value="TPR-like_helical_dom_sf"/>
</dbReference>
<sequence>MSHFPRFQQKEQLTDVSPLEQLELSSRRQAADHRNSVTQAIADRSYSSSSTVDTTLSSNSTTTPSSSNSDTFNGSFNLKNVSRQSLSSLLSTESSSTTGGLLAKLRLDDAEWEAVYDGEDDNISLTRRSTLQQPSPIDPTSISIPASQFRSLRPLLNSLKRKKFVNSAANSAKAMGNTVNRVRNDAPVLVSRADVQSIHIMRVSDGEEENDEDDDSFLPSPQATSASGDDTISNSTEMDERDTLFSSINDTEVTQSTPFYEHHDITSSSPAVAPITPPRNGLQKPVRGFGHMHSFSNPVDTTTLVKRKASCPDSPLAKTFHHKFYHATAPSPITGISDYCSSGKQAHSDTVLTPTSQGPIVLHSREAMDQMKAKIVIDNLNYQRERANSLLRTPSVPSLFNMSLDVAPADPSPKPPHASQSDPLGSSAKSSPLHVYRQLIHPSSSPSRMHTANASHSFPIPLPDVRSQSRLPRLPVSPFRPLFLTNTLPPLVSFSPATSLHKPERSVDSHHSAYAQSNNVSLSTQTISKEPLVQPPPIPISPLAMRNSCPSTMQSQTKTNSSLTPESRVSMAIALRKSGQSKEAAYQLQVAANQGNAEAMFLFGLSLRYGYGVIKDKRLSFLWICKSGGIVADKAYHFKVNPKIILDELGKGGTLLRPKEPQSSIFFEIGQAYLHGWGCRMDTKQSLQFFELSGSLGYCDAMCEAGKMWTNKRLNGVKRDLFRAASWFRLAECCGAELIGSEWIRKKKYD</sequence>
<feature type="region of interest" description="Disordered" evidence="1">
    <location>
        <begin position="204"/>
        <end position="235"/>
    </location>
</feature>